<dbReference type="GO" id="GO:0009423">
    <property type="term" value="P:chorismate biosynthetic process"/>
    <property type="evidence" value="ECO:0007669"/>
    <property type="project" value="UniProtKB-UniRule"/>
</dbReference>
<feature type="binding site" evidence="8 10">
    <location>
        <position position="88"/>
    </location>
    <ligand>
        <name>substrate</name>
    </ligand>
</feature>
<evidence type="ECO:0000313" key="12">
    <source>
        <dbReference type="EMBL" id="VFK29909.1"/>
    </source>
</evidence>
<evidence type="ECO:0000256" key="3">
    <source>
        <dbReference type="ARBA" id="ARBA00004902"/>
    </source>
</evidence>
<dbReference type="PROSITE" id="PS01029">
    <property type="entry name" value="DEHYDROQUINASE_II"/>
    <property type="match status" value="1"/>
</dbReference>
<feature type="binding site" evidence="8 10">
    <location>
        <position position="75"/>
    </location>
    <ligand>
        <name>substrate</name>
    </ligand>
</feature>
<gene>
    <name evidence="8" type="primary">aroQ</name>
    <name evidence="13" type="ORF">BECKMB1821H_GA0114242_101349</name>
    <name evidence="12" type="ORF">BECKMB1821I_GA0114274_101249</name>
</gene>
<comment type="similarity">
    <text evidence="4 8">Belongs to the type-II 3-dehydroquinase family.</text>
</comment>
<feature type="active site" description="Proton acceptor" evidence="8 9">
    <location>
        <position position="23"/>
    </location>
</feature>
<dbReference type="Gene3D" id="3.40.50.9100">
    <property type="entry name" value="Dehydroquinase, class II"/>
    <property type="match status" value="1"/>
</dbReference>
<feature type="active site" description="Proton donor" evidence="8 9">
    <location>
        <position position="101"/>
    </location>
</feature>
<dbReference type="PANTHER" id="PTHR21272:SF3">
    <property type="entry name" value="CATABOLIC 3-DEHYDROQUINASE"/>
    <property type="match status" value="1"/>
</dbReference>
<protein>
    <recommendedName>
        <fullName evidence="6 8">3-dehydroquinate dehydratase</fullName>
        <shortName evidence="8">3-dehydroquinase</shortName>
        <ecNumber evidence="6 8">4.2.1.10</ecNumber>
    </recommendedName>
    <alternativeName>
        <fullName evidence="8">Type II DHQase</fullName>
    </alternativeName>
</protein>
<evidence type="ECO:0000256" key="4">
    <source>
        <dbReference type="ARBA" id="ARBA00011037"/>
    </source>
</evidence>
<dbReference type="UniPathway" id="UPA00053">
    <property type="reaction ID" value="UER00086"/>
</dbReference>
<dbReference type="SUPFAM" id="SSF52304">
    <property type="entry name" value="Type II 3-dehydroquinate dehydratase"/>
    <property type="match status" value="1"/>
</dbReference>
<evidence type="ECO:0000256" key="1">
    <source>
        <dbReference type="ARBA" id="ARBA00001864"/>
    </source>
</evidence>
<dbReference type="GO" id="GO:0008652">
    <property type="term" value="P:amino acid biosynthetic process"/>
    <property type="evidence" value="ECO:0007669"/>
    <property type="project" value="UniProtKB-KW"/>
</dbReference>
<proteinExistence type="inferred from homology"/>
<dbReference type="NCBIfam" id="TIGR01088">
    <property type="entry name" value="aroQ"/>
    <property type="match status" value="1"/>
</dbReference>
<dbReference type="GO" id="GO:0009073">
    <property type="term" value="P:aromatic amino acid family biosynthetic process"/>
    <property type="evidence" value="ECO:0007669"/>
    <property type="project" value="UniProtKB-KW"/>
</dbReference>
<dbReference type="PIRSF" id="PIRSF001399">
    <property type="entry name" value="DHquinase_II"/>
    <property type="match status" value="1"/>
</dbReference>
<dbReference type="GO" id="GO:0019631">
    <property type="term" value="P:quinate catabolic process"/>
    <property type="evidence" value="ECO:0007669"/>
    <property type="project" value="TreeGrafter"/>
</dbReference>
<dbReference type="EMBL" id="CAADGH010000013">
    <property type="protein sequence ID" value="VFK74991.1"/>
    <property type="molecule type" value="Genomic_DNA"/>
</dbReference>
<comment type="pathway">
    <text evidence="3 8">Metabolic intermediate biosynthesis; chorismate biosynthesis; chorismate from D-erythrose 4-phosphate and phosphoenolpyruvate: step 3/7.</text>
</comment>
<dbReference type="InterPro" id="IPR036441">
    <property type="entry name" value="DHquinase_II_sf"/>
</dbReference>
<dbReference type="EC" id="4.2.1.10" evidence="6 8"/>
<feature type="site" description="Transition state stabilizer" evidence="8 11">
    <location>
        <position position="18"/>
    </location>
</feature>
<evidence type="ECO:0000256" key="11">
    <source>
        <dbReference type="PIRSR" id="PIRSR001399-3"/>
    </source>
</evidence>
<evidence type="ECO:0000313" key="13">
    <source>
        <dbReference type="EMBL" id="VFK74991.1"/>
    </source>
</evidence>
<comment type="function">
    <text evidence="2 8">Catalyzes a trans-dehydration via an enolate intermediate.</text>
</comment>
<dbReference type="GO" id="GO:0003855">
    <property type="term" value="F:3-dehydroquinate dehydratase activity"/>
    <property type="evidence" value="ECO:0007669"/>
    <property type="project" value="UniProtKB-UniRule"/>
</dbReference>
<dbReference type="CDD" id="cd00466">
    <property type="entry name" value="DHQase_II"/>
    <property type="match status" value="1"/>
</dbReference>
<dbReference type="PANTHER" id="PTHR21272">
    <property type="entry name" value="CATABOLIC 3-DEHYDROQUINASE"/>
    <property type="match status" value="1"/>
</dbReference>
<evidence type="ECO:0000256" key="8">
    <source>
        <dbReference type="HAMAP-Rule" id="MF_00169"/>
    </source>
</evidence>
<comment type="catalytic activity">
    <reaction evidence="1 8">
        <text>3-dehydroquinate = 3-dehydroshikimate + H2O</text>
        <dbReference type="Rhea" id="RHEA:21096"/>
        <dbReference type="ChEBI" id="CHEBI:15377"/>
        <dbReference type="ChEBI" id="CHEBI:16630"/>
        <dbReference type="ChEBI" id="CHEBI:32364"/>
        <dbReference type="EC" id="4.2.1.10"/>
    </reaction>
</comment>
<dbReference type="AlphaFoldDB" id="A0A451B9P0"/>
<dbReference type="EMBL" id="CAADFQ010000012">
    <property type="protein sequence ID" value="VFK29909.1"/>
    <property type="molecule type" value="Genomic_DNA"/>
</dbReference>
<evidence type="ECO:0000256" key="5">
    <source>
        <dbReference type="ARBA" id="ARBA00011193"/>
    </source>
</evidence>
<keyword evidence="8" id="KW-0057">Aromatic amino acid biosynthesis</keyword>
<evidence type="ECO:0000256" key="7">
    <source>
        <dbReference type="ARBA" id="ARBA00023239"/>
    </source>
</evidence>
<evidence type="ECO:0000256" key="6">
    <source>
        <dbReference type="ARBA" id="ARBA00012060"/>
    </source>
</evidence>
<dbReference type="NCBIfam" id="NF003806">
    <property type="entry name" value="PRK05395.1-3"/>
    <property type="match status" value="1"/>
</dbReference>
<keyword evidence="8" id="KW-0028">Amino-acid biosynthesis</keyword>
<evidence type="ECO:0000256" key="10">
    <source>
        <dbReference type="PIRSR" id="PIRSR001399-2"/>
    </source>
</evidence>
<sequence>MAKLLLLHGPNLNLLGEREPGIYGGEGLSDINDRLGILAGEQGHELACFQSNAEHELVDRIQSARTEDVAFIIINPAAFTHTSIAIRDALLAVSIPFIEVHLSNVYRREPFRRHSYLSDVAVGVIAGLGAKGYELALEAAMARVTGTKGLDS</sequence>
<evidence type="ECO:0000256" key="2">
    <source>
        <dbReference type="ARBA" id="ARBA00003924"/>
    </source>
</evidence>
<name>A0A451B9P0_9GAMM</name>
<feature type="binding site" evidence="8 10">
    <location>
        <begin position="102"/>
        <end position="103"/>
    </location>
    <ligand>
        <name>substrate</name>
    </ligand>
</feature>
<dbReference type="NCBIfam" id="NF003804">
    <property type="entry name" value="PRK05395.1-1"/>
    <property type="match status" value="1"/>
</dbReference>
<dbReference type="InterPro" id="IPR018509">
    <property type="entry name" value="DHquinase_II_CS"/>
</dbReference>
<evidence type="ECO:0000256" key="9">
    <source>
        <dbReference type="PIRSR" id="PIRSR001399-1"/>
    </source>
</evidence>
<dbReference type="Pfam" id="PF01220">
    <property type="entry name" value="DHquinase_II"/>
    <property type="match status" value="1"/>
</dbReference>
<feature type="binding site" evidence="8 10">
    <location>
        <position position="81"/>
    </location>
    <ligand>
        <name>substrate</name>
    </ligand>
</feature>
<comment type="subunit">
    <text evidence="5 8">Homododecamer.</text>
</comment>
<dbReference type="NCBIfam" id="NF003807">
    <property type="entry name" value="PRK05395.1-4"/>
    <property type="match status" value="1"/>
</dbReference>
<reference evidence="13" key="1">
    <citation type="submission" date="2019-02" db="EMBL/GenBank/DDBJ databases">
        <authorList>
            <person name="Gruber-Vodicka R. H."/>
            <person name="Seah K. B. B."/>
        </authorList>
    </citation>
    <scope>NUCLEOTIDE SEQUENCE</scope>
    <source>
        <strain evidence="13">BECK_BZ198</strain>
        <strain evidence="12">BECK_BZ199</strain>
    </source>
</reference>
<keyword evidence="7 8" id="KW-0456">Lyase</keyword>
<dbReference type="NCBIfam" id="NF003805">
    <property type="entry name" value="PRK05395.1-2"/>
    <property type="match status" value="1"/>
</dbReference>
<organism evidence="13">
    <name type="scientific">Candidatus Kentrum sp. MB</name>
    <dbReference type="NCBI Taxonomy" id="2138164"/>
    <lineage>
        <taxon>Bacteria</taxon>
        <taxon>Pseudomonadati</taxon>
        <taxon>Pseudomonadota</taxon>
        <taxon>Gammaproteobacteria</taxon>
        <taxon>Candidatus Kentrum</taxon>
    </lineage>
</organism>
<feature type="binding site" evidence="8 10">
    <location>
        <position position="112"/>
    </location>
    <ligand>
        <name>substrate</name>
    </ligand>
</feature>
<dbReference type="HAMAP" id="MF_00169">
    <property type="entry name" value="AroQ"/>
    <property type="match status" value="1"/>
</dbReference>
<accession>A0A451B9P0</accession>
<dbReference type="InterPro" id="IPR001874">
    <property type="entry name" value="DHquinase_II"/>
</dbReference>